<keyword evidence="6 8" id="KW-1133">Transmembrane helix</keyword>
<feature type="transmembrane region" description="Helical" evidence="8">
    <location>
        <begin position="43"/>
        <end position="63"/>
    </location>
</feature>
<comment type="similarity">
    <text evidence="3">Belongs to the major facilitator superfamily. TCR/Tet family.</text>
</comment>
<dbReference type="PRINTS" id="PR01035">
    <property type="entry name" value="TCRTETA"/>
</dbReference>
<dbReference type="InterPro" id="IPR020846">
    <property type="entry name" value="MFS_dom"/>
</dbReference>
<name>A0A6P0CAM4_9RHOB</name>
<accession>A0A6P0CAM4</accession>
<dbReference type="InterPro" id="IPR005829">
    <property type="entry name" value="Sugar_transporter_CS"/>
</dbReference>
<evidence type="ECO:0000256" key="3">
    <source>
        <dbReference type="ARBA" id="ARBA00007520"/>
    </source>
</evidence>
<dbReference type="RefSeq" id="WP_164353327.1">
    <property type="nucleotide sequence ID" value="NZ_JAABNT010000004.1"/>
</dbReference>
<feature type="domain" description="Major facilitator superfamily (MFS) profile" evidence="9">
    <location>
        <begin position="4"/>
        <end position="399"/>
    </location>
</feature>
<evidence type="ECO:0000256" key="1">
    <source>
        <dbReference type="ARBA" id="ARBA00003279"/>
    </source>
</evidence>
<feature type="transmembrane region" description="Helical" evidence="8">
    <location>
        <begin position="280"/>
        <end position="298"/>
    </location>
</feature>
<dbReference type="Proteomes" id="UP000468591">
    <property type="component" value="Unassembled WGS sequence"/>
</dbReference>
<keyword evidence="11" id="KW-1185">Reference proteome</keyword>
<dbReference type="SUPFAM" id="SSF103473">
    <property type="entry name" value="MFS general substrate transporter"/>
    <property type="match status" value="1"/>
</dbReference>
<dbReference type="CDD" id="cd17388">
    <property type="entry name" value="MFS_TetA"/>
    <property type="match status" value="1"/>
</dbReference>
<feature type="transmembrane region" description="Helical" evidence="8">
    <location>
        <begin position="337"/>
        <end position="363"/>
    </location>
</feature>
<evidence type="ECO:0000256" key="8">
    <source>
        <dbReference type="SAM" id="Phobius"/>
    </source>
</evidence>
<comment type="subcellular location">
    <subcellularLocation>
        <location evidence="2">Membrane</location>
        <topology evidence="2">Multi-pass membrane protein</topology>
    </subcellularLocation>
</comment>
<feature type="transmembrane region" description="Helical" evidence="8">
    <location>
        <begin position="104"/>
        <end position="121"/>
    </location>
</feature>
<dbReference type="Gene3D" id="1.20.1250.20">
    <property type="entry name" value="MFS general substrate transporter like domains"/>
    <property type="match status" value="1"/>
</dbReference>
<dbReference type="PANTHER" id="PTHR23504:SF15">
    <property type="entry name" value="MAJOR FACILITATOR SUPERFAMILY (MFS) PROFILE DOMAIN-CONTAINING PROTEIN"/>
    <property type="match status" value="1"/>
</dbReference>
<dbReference type="EMBL" id="JAABNT010000004">
    <property type="protein sequence ID" value="NEK22400.1"/>
    <property type="molecule type" value="Genomic_DNA"/>
</dbReference>
<evidence type="ECO:0000256" key="6">
    <source>
        <dbReference type="ARBA" id="ARBA00022989"/>
    </source>
</evidence>
<feature type="transmembrane region" description="Helical" evidence="8">
    <location>
        <begin position="161"/>
        <end position="181"/>
    </location>
</feature>
<evidence type="ECO:0000313" key="11">
    <source>
        <dbReference type="Proteomes" id="UP000468591"/>
    </source>
</evidence>
<feature type="transmembrane region" description="Helical" evidence="8">
    <location>
        <begin position="375"/>
        <end position="393"/>
    </location>
</feature>
<protein>
    <submittedName>
        <fullName evidence="10">MFS transporter</fullName>
    </submittedName>
</protein>
<dbReference type="GO" id="GO:0022857">
    <property type="term" value="F:transmembrane transporter activity"/>
    <property type="evidence" value="ECO:0007669"/>
    <property type="project" value="InterPro"/>
</dbReference>
<feature type="transmembrane region" description="Helical" evidence="8">
    <location>
        <begin position="216"/>
        <end position="237"/>
    </location>
</feature>
<evidence type="ECO:0000313" key="10">
    <source>
        <dbReference type="EMBL" id="NEK22400.1"/>
    </source>
</evidence>
<keyword evidence="5 8" id="KW-0812">Transmembrane</keyword>
<dbReference type="PROSITE" id="PS50850">
    <property type="entry name" value="MFS"/>
    <property type="match status" value="1"/>
</dbReference>
<proteinExistence type="inferred from homology"/>
<dbReference type="PROSITE" id="PS00216">
    <property type="entry name" value="SUGAR_TRANSPORT_1"/>
    <property type="match status" value="1"/>
</dbReference>
<keyword evidence="7 8" id="KW-0472">Membrane</keyword>
<dbReference type="InterPro" id="IPR001958">
    <property type="entry name" value="Tet-R_TetA/multi-R_MdtG-like"/>
</dbReference>
<dbReference type="PANTHER" id="PTHR23504">
    <property type="entry name" value="MAJOR FACILITATOR SUPERFAMILY DOMAIN-CONTAINING PROTEIN 10"/>
    <property type="match status" value="1"/>
</dbReference>
<dbReference type="Pfam" id="PF07690">
    <property type="entry name" value="MFS_1"/>
    <property type="match status" value="1"/>
</dbReference>
<dbReference type="GO" id="GO:0016020">
    <property type="term" value="C:membrane"/>
    <property type="evidence" value="ECO:0007669"/>
    <property type="project" value="UniProtKB-SubCell"/>
</dbReference>
<sequence length="405" mass="43168">MRPAVIFIMITVMIDAMGIGLMIPVMPDLIREVNGGDLSQAAVWGGILATTFAAMQFLFGPIIGGLSDRYGRRKILLISLVVMAADYVVMALAGSIWLLLAGRVVGGITAATQATASAYMADISTAEQRTKSFGLIGAAFGMGFVLGPLIGGVLAEYGTRAPFWAAAFLATSNVIFGWFVLKETLAPEKARAFNWRRANPFGAVKQLGKLPGVHQLLMVYFLYNVAFAVYPSVWAYFGQERFDWAPTTIGLSLGLFGITMAFVQGYFIRVALRVFGERRTVVVGLLFALGTYTAIGSITAGWLILLLTPIAALGGITPIALQGIMSQRVADNAQGELQGALTSAVSLAMIVTPLVMTATFSYFTQAGTPFYMPGAPFLLSAMLILLGLLIFALRRRAGSEASVNG</sequence>
<evidence type="ECO:0000259" key="9">
    <source>
        <dbReference type="PROSITE" id="PS50850"/>
    </source>
</evidence>
<feature type="transmembrane region" description="Helical" evidence="8">
    <location>
        <begin position="5"/>
        <end position="23"/>
    </location>
</feature>
<feature type="transmembrane region" description="Helical" evidence="8">
    <location>
        <begin position="75"/>
        <end position="98"/>
    </location>
</feature>
<organism evidence="10 11">
    <name type="scientific">Sulfitobacter sediminilitoris</name>
    <dbReference type="NCBI Taxonomy" id="2698830"/>
    <lineage>
        <taxon>Bacteria</taxon>
        <taxon>Pseudomonadati</taxon>
        <taxon>Pseudomonadota</taxon>
        <taxon>Alphaproteobacteria</taxon>
        <taxon>Rhodobacterales</taxon>
        <taxon>Roseobacteraceae</taxon>
        <taxon>Sulfitobacter</taxon>
    </lineage>
</organism>
<gene>
    <name evidence="10" type="ORF">GV827_08305</name>
</gene>
<evidence type="ECO:0000256" key="7">
    <source>
        <dbReference type="ARBA" id="ARBA00023136"/>
    </source>
</evidence>
<keyword evidence="4" id="KW-0813">Transport</keyword>
<dbReference type="AlphaFoldDB" id="A0A6P0CAM4"/>
<feature type="transmembrane region" description="Helical" evidence="8">
    <location>
        <begin position="249"/>
        <end position="268"/>
    </location>
</feature>
<feature type="transmembrane region" description="Helical" evidence="8">
    <location>
        <begin position="304"/>
        <end position="325"/>
    </location>
</feature>
<comment type="function">
    <text evidence="1">Resistance to tetracycline by an active tetracycline efflux. This is an energy-dependent process that decreases the accumulation of the antibiotic in whole cells. This protein functions as a metal-tetracycline/H(+) antiporter.</text>
</comment>
<reference evidence="10 11" key="1">
    <citation type="submission" date="2020-01" db="EMBL/GenBank/DDBJ databases">
        <title>Sulfitobacter sediminilitoris sp. nov., isolated from a tidal flat.</title>
        <authorList>
            <person name="Park S."/>
            <person name="Yoon J.-H."/>
        </authorList>
    </citation>
    <scope>NUCLEOTIDE SEQUENCE [LARGE SCALE GENOMIC DNA]</scope>
    <source>
        <strain evidence="10 11">JBTF-M27</strain>
    </source>
</reference>
<evidence type="ECO:0000256" key="4">
    <source>
        <dbReference type="ARBA" id="ARBA00022448"/>
    </source>
</evidence>
<evidence type="ECO:0000256" key="5">
    <source>
        <dbReference type="ARBA" id="ARBA00022692"/>
    </source>
</evidence>
<feature type="transmembrane region" description="Helical" evidence="8">
    <location>
        <begin position="133"/>
        <end position="155"/>
    </location>
</feature>
<evidence type="ECO:0000256" key="2">
    <source>
        <dbReference type="ARBA" id="ARBA00004141"/>
    </source>
</evidence>
<dbReference type="InterPro" id="IPR036259">
    <property type="entry name" value="MFS_trans_sf"/>
</dbReference>
<dbReference type="InterPro" id="IPR011701">
    <property type="entry name" value="MFS"/>
</dbReference>
<comment type="caution">
    <text evidence="10">The sequence shown here is derived from an EMBL/GenBank/DDBJ whole genome shotgun (WGS) entry which is preliminary data.</text>
</comment>